<evidence type="ECO:0000256" key="1">
    <source>
        <dbReference type="SAM" id="MobiDB-lite"/>
    </source>
</evidence>
<reference evidence="2 3" key="1">
    <citation type="submission" date="2020-08" db="EMBL/GenBank/DDBJ databases">
        <title>Plant Genome Project.</title>
        <authorList>
            <person name="Zhang R.-G."/>
        </authorList>
    </citation>
    <scope>NUCLEOTIDE SEQUENCE [LARGE SCALE GENOMIC DNA]</scope>
    <source>
        <tissue evidence="2">Rhizome</tissue>
    </source>
</reference>
<organism evidence="2 3">
    <name type="scientific">Zingiber officinale</name>
    <name type="common">Ginger</name>
    <name type="synonym">Amomum zingiber</name>
    <dbReference type="NCBI Taxonomy" id="94328"/>
    <lineage>
        <taxon>Eukaryota</taxon>
        <taxon>Viridiplantae</taxon>
        <taxon>Streptophyta</taxon>
        <taxon>Embryophyta</taxon>
        <taxon>Tracheophyta</taxon>
        <taxon>Spermatophyta</taxon>
        <taxon>Magnoliopsida</taxon>
        <taxon>Liliopsida</taxon>
        <taxon>Zingiberales</taxon>
        <taxon>Zingiberaceae</taxon>
        <taxon>Zingiber</taxon>
    </lineage>
</organism>
<keyword evidence="3" id="KW-1185">Reference proteome</keyword>
<accession>A0A8J5C364</accession>
<sequence length="167" mass="17453">MRAHPNHVLRMLASASSASPNAAVTLPPTADLHRGKIYFLVPAPPPPPPPPPPAAKKAGGTGTRRRRRKKKEAALGGDVNGEGEKARLLLVNERISFCSDFQTRGLLPAAPAAAPVIATAMNAAAANTSMSKEDTTTALIIIQHVSYPVSIPGRQASVSTVNRAKSE</sequence>
<feature type="region of interest" description="Disordered" evidence="1">
    <location>
        <begin position="40"/>
        <end position="79"/>
    </location>
</feature>
<protein>
    <submittedName>
        <fullName evidence="2">Uncharacterized protein</fullName>
    </submittedName>
</protein>
<gene>
    <name evidence="2" type="ORF">ZIOFF_068751</name>
</gene>
<evidence type="ECO:0000313" key="3">
    <source>
        <dbReference type="Proteomes" id="UP000734854"/>
    </source>
</evidence>
<dbReference type="EMBL" id="JACMSC010000020">
    <property type="protein sequence ID" value="KAG6471310.1"/>
    <property type="molecule type" value="Genomic_DNA"/>
</dbReference>
<dbReference type="AlphaFoldDB" id="A0A8J5C364"/>
<feature type="compositionally biased region" description="Pro residues" evidence="1">
    <location>
        <begin position="42"/>
        <end position="54"/>
    </location>
</feature>
<name>A0A8J5C364_ZINOF</name>
<comment type="caution">
    <text evidence="2">The sequence shown here is derived from an EMBL/GenBank/DDBJ whole genome shotgun (WGS) entry which is preliminary data.</text>
</comment>
<dbReference type="Proteomes" id="UP000734854">
    <property type="component" value="Unassembled WGS sequence"/>
</dbReference>
<proteinExistence type="predicted"/>
<evidence type="ECO:0000313" key="2">
    <source>
        <dbReference type="EMBL" id="KAG6471310.1"/>
    </source>
</evidence>